<evidence type="ECO:0000256" key="3">
    <source>
        <dbReference type="ARBA" id="ARBA00022927"/>
    </source>
</evidence>
<dbReference type="Proteomes" id="UP000011777">
    <property type="component" value="Unassembled WGS sequence"/>
</dbReference>
<keyword evidence="4" id="KW-0333">Golgi apparatus</keyword>
<evidence type="ECO:0000256" key="5">
    <source>
        <dbReference type="ARBA" id="ARBA00023136"/>
    </source>
</evidence>
<accession>M3J7I6</accession>
<dbReference type="Pfam" id="PF24598">
    <property type="entry name" value="DOP1_C"/>
    <property type="match status" value="1"/>
</dbReference>
<dbReference type="InterPro" id="IPR040314">
    <property type="entry name" value="DOP1"/>
</dbReference>
<dbReference type="InterPro" id="IPR056457">
    <property type="entry name" value="DOP1_C"/>
</dbReference>
<reference evidence="10 11" key="1">
    <citation type="submission" date="2013-02" db="EMBL/GenBank/DDBJ databases">
        <title>Genome sequence of Candida maltosa Xu316, a potential industrial strain for xylitol and ethanol production.</title>
        <authorList>
            <person name="Yu J."/>
            <person name="Wang Q."/>
            <person name="Geng X."/>
            <person name="Bao W."/>
            <person name="He P."/>
            <person name="Cai J."/>
        </authorList>
    </citation>
    <scope>NUCLEOTIDE SEQUENCE [LARGE SCALE GENOMIC DNA]</scope>
    <source>
        <strain evidence="11">Xu316</strain>
    </source>
</reference>
<dbReference type="eggNOG" id="KOG3613">
    <property type="taxonomic scope" value="Eukaryota"/>
</dbReference>
<dbReference type="STRING" id="1245528.M3J7I6"/>
<keyword evidence="5" id="KW-0472">Membrane</keyword>
<dbReference type="EMBL" id="AOGT01001303">
    <property type="protein sequence ID" value="EMG48033.1"/>
    <property type="molecule type" value="Genomic_DNA"/>
</dbReference>
<dbReference type="GO" id="GO:0000139">
    <property type="term" value="C:Golgi membrane"/>
    <property type="evidence" value="ECO:0007669"/>
    <property type="project" value="UniProtKB-SubCell"/>
</dbReference>
<comment type="caution">
    <text evidence="10">The sequence shown here is derived from an EMBL/GenBank/DDBJ whole genome shotgun (WGS) entry which is preliminary data.</text>
</comment>
<evidence type="ECO:0000259" key="7">
    <source>
        <dbReference type="Pfam" id="PF04118"/>
    </source>
</evidence>
<dbReference type="InterPro" id="IPR007249">
    <property type="entry name" value="DOP1_N"/>
</dbReference>
<dbReference type="GO" id="GO:0015031">
    <property type="term" value="P:protein transport"/>
    <property type="evidence" value="ECO:0007669"/>
    <property type="project" value="UniProtKB-KW"/>
</dbReference>
<dbReference type="Pfam" id="PF24597">
    <property type="entry name" value="TPR_DOP1_M"/>
    <property type="match status" value="1"/>
</dbReference>
<dbReference type="OrthoDB" id="297643at2759"/>
<comment type="similarity">
    <text evidence="6">Belongs to the DOP1 family.</text>
</comment>
<dbReference type="InterPro" id="IPR056458">
    <property type="entry name" value="TPR_DOP1_M"/>
</dbReference>
<evidence type="ECO:0000259" key="9">
    <source>
        <dbReference type="Pfam" id="PF24598"/>
    </source>
</evidence>
<feature type="domain" description="DOP1-like middle TPR" evidence="8">
    <location>
        <begin position="342"/>
        <end position="521"/>
    </location>
</feature>
<gene>
    <name evidence="10" type="ORF">G210_1483</name>
</gene>
<keyword evidence="3" id="KW-0653">Protein transport</keyword>
<evidence type="ECO:0000256" key="2">
    <source>
        <dbReference type="ARBA" id="ARBA00022448"/>
    </source>
</evidence>
<name>M3J7I6_CANMX</name>
<dbReference type="PANTHER" id="PTHR14042">
    <property type="entry name" value="DOPEY-RELATED"/>
    <property type="match status" value="1"/>
</dbReference>
<keyword evidence="2" id="KW-0813">Transport</keyword>
<dbReference type="PANTHER" id="PTHR14042:SF24">
    <property type="entry name" value="PROTEIN DOPEY-1 HOMOLOG"/>
    <property type="match status" value="1"/>
</dbReference>
<dbReference type="GO" id="GO:0005768">
    <property type="term" value="C:endosome"/>
    <property type="evidence" value="ECO:0007669"/>
    <property type="project" value="TreeGrafter"/>
</dbReference>
<evidence type="ECO:0000313" key="11">
    <source>
        <dbReference type="Proteomes" id="UP000011777"/>
    </source>
</evidence>
<dbReference type="GO" id="GO:0006895">
    <property type="term" value="P:Golgi to endosome transport"/>
    <property type="evidence" value="ECO:0007669"/>
    <property type="project" value="InterPro"/>
</dbReference>
<dbReference type="Pfam" id="PF04118">
    <property type="entry name" value="Dopey_N"/>
    <property type="match status" value="1"/>
</dbReference>
<dbReference type="GO" id="GO:0005802">
    <property type="term" value="C:trans-Golgi network"/>
    <property type="evidence" value="ECO:0007669"/>
    <property type="project" value="TreeGrafter"/>
</dbReference>
<evidence type="ECO:0000259" key="8">
    <source>
        <dbReference type="Pfam" id="PF24597"/>
    </source>
</evidence>
<dbReference type="OMA" id="GLETCIA"/>
<sequence length="1669" mass="190045">MSLLRSNSSRSQQHQLSSKHKKYVQSVEKALASFESLEEWADYIAFLSRLQKALQFTPESTKEPYFVPHALQVSNKLSLCLSPNLPNGVHQKTLVIYESVLERLPESDLNENISIWLPGLLPLFSYCSISVKPLQIKIFRNQIISILTPQTLRYIVSPFLLCLLGGLDDENSEVFNDVLDLVDAFKLKLKDDSHFWQTLFLSIIKNSDKRLGALHWCLRRLPSFVNSKDADGNAILSEEAQLCLKPEPGLLVRAFAISIDDPQSFDIVVARGFFDLLLSHVPVDSEMIAHKIAPKDKEVLIMSCCRITLKKDMSLNRRLWTYFLGPESTGTDPTNKLTRSEYFVEHVEKTLTCGLLKMMNSDDTDVKNDSFKILLPLVTDKWEIGNVITPKLFIPFLKMAYEYRHQEDIMASALTLFDGIESVYIWNDLLKLILEDKDNADYNFEILQFVLKDFNINDEDMITVHVPYMVMCLLADIHVDSKSISSLELLVNLIPGKFFEVLDTNVSVTNSEIIEKISTWYSSRLESEVDNVPFTKEQSVYLIVSLVQDVYLQHKTDTNYCIRLANLLHQIRTYLADSTLELPQDAKLVNSILGLSLPSTYRSADQSGILVAFGISKLLDVFSGLLTYETSNKIFKILLSNLWTAVCSVDPANYQVEAVKAIFEFESHFPIEKIDAGLVELFLGLPENQRVIALENLWVHSLSINESDKILEKPLQVLLDGCSDSGSRNKLFVYEFLKKIIKSGASNRLLKLLTNPILNFEFIYSSRTTLFLEDDLGQFSYYLGLIVKVVEFDFKLMRECFNNELTVMDSKKKIELIEENKWDISTYKVMVLAAIDKFFSLQLSHEILDDTVQLQNYYACIDNCLRLLESLVTGTEANFGELLVSLIQVSTKYLKSDLNSEIIEAIQSKFLQCILHYLERANSLRLDLNLLHVEEQNKNPMLINFIVLGISKSESSISLEKWILLLVKSLYLFGQSVFSVLLILNDTLIKKLKELFDRFSHWEHFKSSEDFSSSTDILFNGLEDLLSISHGYLVTSNFKSQTETQRNSTSETGFLNTVISGVFQLESPAIRSSEKNKLYSILLAIHDAVGISYKIWSWSDSKPVVPESVTYYSERSLTYVSHKLKFRARKFLESMLELEKQEVVETLVLSNGSTDSKLKLLNILDGGRPQVTLPSLVSGLLAKCNSQLSTEVPSTTIDVEISPKELSSFLVAFLDMVDNDSVMDIWSIIISFLGDVSNNFNDFNDVLSDCLVMCDILAKKLASSKNREAKYSKELVDVFSRLFNQVVNLKYFLKGDYLLVNSSHEKEFKIAENNFQALCQIIVDLDIITQDSDKAQSLISSLVSNFIIPRTRSKSEPNNSPEIPALLNAIGGKYSNSRSWKTLVFDLFMDKTFFINILPHSNVWNSIINKWISTDRDKFGDILGKITTASTPSPSNLFVWNEISEIENKANLLKRLTYLILVSPKDSFLNYLEVLFDKIRILLNGTCPDIIRIAVSALLRAVSLKFDELHLVSKWTLITQELFSIFEDITVKSVKDLGGLSKDYLKLLLYSCKLLDQLLILGYDEVNLKDWLFVSTIQQDHGGDESWYPVIDFISKKFDLTYLKDEPINVEQPSGSLRPLLEGIRNIHSITQLRLFFDSIGLINYERTYGLYPVDYDACTNDVLEDLMG</sequence>
<feature type="domain" description="DOP1 N-terminal" evidence="7">
    <location>
        <begin position="18"/>
        <end position="327"/>
    </location>
</feature>
<evidence type="ECO:0000256" key="6">
    <source>
        <dbReference type="ARBA" id="ARBA00046326"/>
    </source>
</evidence>
<evidence type="ECO:0000313" key="10">
    <source>
        <dbReference type="EMBL" id="EMG48033.1"/>
    </source>
</evidence>
<dbReference type="HOGENOM" id="CLU_001197_1_0_1"/>
<organism evidence="10 11">
    <name type="scientific">Candida maltosa (strain Xu316)</name>
    <name type="common">Yeast</name>
    <dbReference type="NCBI Taxonomy" id="1245528"/>
    <lineage>
        <taxon>Eukaryota</taxon>
        <taxon>Fungi</taxon>
        <taxon>Dikarya</taxon>
        <taxon>Ascomycota</taxon>
        <taxon>Saccharomycotina</taxon>
        <taxon>Pichiomycetes</taxon>
        <taxon>Debaryomycetaceae</taxon>
        <taxon>Candida/Lodderomyces clade</taxon>
        <taxon>Candida</taxon>
    </lineage>
</organism>
<dbReference type="GO" id="GO:0005829">
    <property type="term" value="C:cytosol"/>
    <property type="evidence" value="ECO:0007669"/>
    <property type="project" value="GOC"/>
</dbReference>
<proteinExistence type="inferred from homology"/>
<evidence type="ECO:0000256" key="4">
    <source>
        <dbReference type="ARBA" id="ARBA00023034"/>
    </source>
</evidence>
<evidence type="ECO:0000256" key="1">
    <source>
        <dbReference type="ARBA" id="ARBA00004395"/>
    </source>
</evidence>
<keyword evidence="11" id="KW-1185">Reference proteome</keyword>
<protein>
    <submittedName>
        <fullName evidence="10">Cellular morphogenesis regulator, putative</fullName>
    </submittedName>
</protein>
<comment type="subcellular location">
    <subcellularLocation>
        <location evidence="1">Golgi apparatus membrane</location>
        <topology evidence="1">Peripheral membrane protein</topology>
    </subcellularLocation>
</comment>
<feature type="domain" description="DOP1-like C-terminal" evidence="9">
    <location>
        <begin position="1209"/>
        <end position="1650"/>
    </location>
</feature>